<feature type="coiled-coil region" evidence="1">
    <location>
        <begin position="361"/>
        <end position="415"/>
    </location>
</feature>
<dbReference type="RefSeq" id="WP_005934549.1">
    <property type="nucleotide sequence ID" value="NZ_CP022479.1"/>
</dbReference>
<dbReference type="HOGENOM" id="CLU_010686_18_11_9"/>
<dbReference type="SMART" id="SM00857">
    <property type="entry name" value="Resolvase"/>
    <property type="match status" value="1"/>
</dbReference>
<evidence type="ECO:0000256" key="1">
    <source>
        <dbReference type="SAM" id="Coils"/>
    </source>
</evidence>
<accession>C7H8A3</accession>
<dbReference type="PANTHER" id="PTHR30461:SF23">
    <property type="entry name" value="DNA RECOMBINASE-RELATED"/>
    <property type="match status" value="1"/>
</dbReference>
<dbReference type="Pfam" id="PF13408">
    <property type="entry name" value="Zn_ribbon_recom"/>
    <property type="match status" value="1"/>
</dbReference>
<proteinExistence type="predicted"/>
<dbReference type="AlphaFoldDB" id="C7H8A3"/>
<dbReference type="PROSITE" id="PS51736">
    <property type="entry name" value="RECOMBINASES_3"/>
    <property type="match status" value="1"/>
</dbReference>
<evidence type="ECO:0000259" key="2">
    <source>
        <dbReference type="PROSITE" id="PS51736"/>
    </source>
</evidence>
<dbReference type="Gene3D" id="3.40.50.1390">
    <property type="entry name" value="Resolvase, N-terminal catalytic domain"/>
    <property type="match status" value="1"/>
</dbReference>
<protein>
    <submittedName>
        <fullName evidence="4">Resolvase, N-terminal domain protein</fullName>
    </submittedName>
</protein>
<dbReference type="PATRIC" id="fig|411483.3.peg.2004"/>
<evidence type="ECO:0000313" key="4">
    <source>
        <dbReference type="EMBL" id="EEU95863.1"/>
    </source>
</evidence>
<dbReference type="Gene3D" id="3.90.1750.20">
    <property type="entry name" value="Putative Large Serine Recombinase, Chain B, Domain 2"/>
    <property type="match status" value="1"/>
</dbReference>
<dbReference type="GeneID" id="90661403"/>
<dbReference type="InterPro" id="IPR050639">
    <property type="entry name" value="SSR_resolvase"/>
</dbReference>
<feature type="domain" description="Resolvase/invertase-type recombinase catalytic" evidence="2">
    <location>
        <begin position="2"/>
        <end position="150"/>
    </location>
</feature>
<dbReference type="STRING" id="411483.FAEPRAA2165_02542"/>
<dbReference type="InterPro" id="IPR025827">
    <property type="entry name" value="Zn_ribbon_recom_dom"/>
</dbReference>
<dbReference type="CDD" id="cd00338">
    <property type="entry name" value="Ser_Recombinase"/>
    <property type="match status" value="1"/>
</dbReference>
<dbReference type="Pfam" id="PF07508">
    <property type="entry name" value="Recombinase"/>
    <property type="match status" value="1"/>
</dbReference>
<dbReference type="InterPro" id="IPR038109">
    <property type="entry name" value="DNA_bind_recomb_sf"/>
</dbReference>
<name>C7H8A3_FAED2</name>
<dbReference type="Pfam" id="PF00239">
    <property type="entry name" value="Resolvase"/>
    <property type="match status" value="1"/>
</dbReference>
<dbReference type="Proteomes" id="UP000004619">
    <property type="component" value="Unassembled WGS sequence"/>
</dbReference>
<dbReference type="InterPro" id="IPR036162">
    <property type="entry name" value="Resolvase-like_N_sf"/>
</dbReference>
<dbReference type="eggNOG" id="COG1961">
    <property type="taxonomic scope" value="Bacteria"/>
</dbReference>
<sequence length="529" mass="60567">MTAVIYARYSSDSQREASIEGQLRDCKDYAEKNGITVVGTYIDRAYSAKTDDRPEFQHMIKDSAKKIFDVVLVWKLDRFARNRYDAVNYKHQLEKNGVHLVSAMEPISQGPEGIMVESMLIGMAEYYSAELALKVARGERENALQCKYNGGVVPLGFTIGKEDRLYHIDPETAPIVQEIFTRYADGEPAEKIAASLNERGLRTRTGKPFVKNSFFQIFRNRRYIGEYRYKDIVTPGGIPAIVDKDLFDRVQQRFEQNKIAHGRPAKEDVSYLLTTKLFCGKCGTLMGGESGTSHMGNTYYYYKCGNAKRHGKAHCDLKAIRKESLERFVVETAIKVIFSDEIIERLIDLIMEAQQQENTRLPVLKDQLRDTEKRLANLLEAIEQGILTPTTKQRLDELEARKEALNTSILEEELKKPVLTREWMRFWFEKFRKGDVGSTEHQRQIIDTFVNSVYVFDDRVVLNFNFTDDSKTVTREEVLGSSAVENAPPNKKNPNLFPIGEGFGFFVFFGYNNEGSCGRRKTPIPCHRP</sequence>
<dbReference type="EMBL" id="ACOP02000071">
    <property type="protein sequence ID" value="EEU95863.1"/>
    <property type="molecule type" value="Genomic_DNA"/>
</dbReference>
<dbReference type="GO" id="GO:0003677">
    <property type="term" value="F:DNA binding"/>
    <property type="evidence" value="ECO:0007669"/>
    <property type="project" value="InterPro"/>
</dbReference>
<dbReference type="GO" id="GO:0000150">
    <property type="term" value="F:DNA strand exchange activity"/>
    <property type="evidence" value="ECO:0007669"/>
    <property type="project" value="InterPro"/>
</dbReference>
<dbReference type="PROSITE" id="PS51737">
    <property type="entry name" value="RECOMBINASE_DNA_BIND"/>
    <property type="match status" value="1"/>
</dbReference>
<dbReference type="PANTHER" id="PTHR30461">
    <property type="entry name" value="DNA-INVERTASE FROM LAMBDOID PROPHAGE"/>
    <property type="match status" value="1"/>
</dbReference>
<dbReference type="SUPFAM" id="SSF53041">
    <property type="entry name" value="Resolvase-like"/>
    <property type="match status" value="1"/>
</dbReference>
<gene>
    <name evidence="4" type="ORF">FAEPRAA2165_02542</name>
</gene>
<keyword evidence="1" id="KW-0175">Coiled coil</keyword>
<reference evidence="4" key="1">
    <citation type="submission" date="2009-08" db="EMBL/GenBank/DDBJ databases">
        <authorList>
            <person name="Weinstock G."/>
            <person name="Sodergren E."/>
            <person name="Clifton S."/>
            <person name="Fulton L."/>
            <person name="Fulton B."/>
            <person name="Courtney L."/>
            <person name="Fronick C."/>
            <person name="Harrison M."/>
            <person name="Strong C."/>
            <person name="Farmer C."/>
            <person name="Delahaunty K."/>
            <person name="Markovic C."/>
            <person name="Hall O."/>
            <person name="Minx P."/>
            <person name="Tomlinson C."/>
            <person name="Mitreva M."/>
            <person name="Nelson J."/>
            <person name="Hou S."/>
            <person name="Wollam A."/>
            <person name="Pepin K.H."/>
            <person name="Johnson M."/>
            <person name="Bhonagiri V."/>
            <person name="Nash W.E."/>
            <person name="Warren W."/>
            <person name="Chinwalla A."/>
            <person name="Mardis E.R."/>
            <person name="Wilson R.K."/>
        </authorList>
    </citation>
    <scope>NUCLEOTIDE SEQUENCE [LARGE SCALE GENOMIC DNA]</scope>
    <source>
        <strain evidence="4">A2-165</strain>
    </source>
</reference>
<feature type="domain" description="Recombinase" evidence="3">
    <location>
        <begin position="154"/>
        <end position="260"/>
    </location>
</feature>
<dbReference type="InterPro" id="IPR011109">
    <property type="entry name" value="DNA_bind_recombinase_dom"/>
</dbReference>
<evidence type="ECO:0000259" key="3">
    <source>
        <dbReference type="PROSITE" id="PS51737"/>
    </source>
</evidence>
<dbReference type="InterPro" id="IPR006119">
    <property type="entry name" value="Resolv_N"/>
</dbReference>
<organism evidence="4 5">
    <name type="scientific">Faecalibacterium duncaniae (strain DSM 17677 / JCM 31915 / A2-165)</name>
    <name type="common">Faecalibacterium prausnitzii</name>
    <dbReference type="NCBI Taxonomy" id="411483"/>
    <lineage>
        <taxon>Bacteria</taxon>
        <taxon>Bacillati</taxon>
        <taxon>Bacillota</taxon>
        <taxon>Clostridia</taxon>
        <taxon>Eubacteriales</taxon>
        <taxon>Oscillospiraceae</taxon>
        <taxon>Faecalibacterium</taxon>
    </lineage>
</organism>
<comment type="caution">
    <text evidence="4">The sequence shown here is derived from an EMBL/GenBank/DDBJ whole genome shotgun (WGS) entry which is preliminary data.</text>
</comment>
<keyword evidence="5" id="KW-1185">Reference proteome</keyword>
<evidence type="ECO:0000313" key="5">
    <source>
        <dbReference type="Proteomes" id="UP000004619"/>
    </source>
</evidence>